<keyword evidence="3" id="KW-1185">Reference proteome</keyword>
<feature type="compositionally biased region" description="Basic and acidic residues" evidence="1">
    <location>
        <begin position="372"/>
        <end position="381"/>
    </location>
</feature>
<protein>
    <submittedName>
        <fullName evidence="2">Uncharacterized protein</fullName>
    </submittedName>
</protein>
<comment type="caution">
    <text evidence="2">The sequence shown here is derived from an EMBL/GenBank/DDBJ whole genome shotgun (WGS) entry which is preliminary data.</text>
</comment>
<feature type="region of interest" description="Disordered" evidence="1">
    <location>
        <begin position="439"/>
        <end position="573"/>
    </location>
</feature>
<proteinExistence type="predicted"/>
<dbReference type="Proteomes" id="UP001642464">
    <property type="component" value="Unassembled WGS sequence"/>
</dbReference>
<feature type="compositionally biased region" description="Basic residues" evidence="1">
    <location>
        <begin position="538"/>
        <end position="566"/>
    </location>
</feature>
<feature type="region of interest" description="Disordered" evidence="1">
    <location>
        <begin position="354"/>
        <end position="393"/>
    </location>
</feature>
<evidence type="ECO:0000313" key="2">
    <source>
        <dbReference type="EMBL" id="CAK9084049.1"/>
    </source>
</evidence>
<feature type="region of interest" description="Disordered" evidence="1">
    <location>
        <begin position="646"/>
        <end position="701"/>
    </location>
</feature>
<evidence type="ECO:0000256" key="1">
    <source>
        <dbReference type="SAM" id="MobiDB-lite"/>
    </source>
</evidence>
<name>A0ABP0Q836_9DINO</name>
<accession>A0ABP0Q836</accession>
<feature type="compositionally biased region" description="Basic and acidic residues" evidence="1">
    <location>
        <begin position="522"/>
        <end position="537"/>
    </location>
</feature>
<reference evidence="2 3" key="1">
    <citation type="submission" date="2024-02" db="EMBL/GenBank/DDBJ databases">
        <authorList>
            <person name="Chen Y."/>
            <person name="Shah S."/>
            <person name="Dougan E. K."/>
            <person name="Thang M."/>
            <person name="Chan C."/>
        </authorList>
    </citation>
    <scope>NUCLEOTIDE SEQUENCE [LARGE SCALE GENOMIC DNA]</scope>
</reference>
<feature type="compositionally biased region" description="Basic and acidic residues" evidence="1">
    <location>
        <begin position="662"/>
        <end position="671"/>
    </location>
</feature>
<feature type="compositionally biased region" description="Polar residues" evidence="1">
    <location>
        <begin position="649"/>
        <end position="660"/>
    </location>
</feature>
<evidence type="ECO:0000313" key="3">
    <source>
        <dbReference type="Proteomes" id="UP001642464"/>
    </source>
</evidence>
<gene>
    <name evidence="2" type="ORF">SCF082_LOCUS39887</name>
</gene>
<organism evidence="2 3">
    <name type="scientific">Durusdinium trenchii</name>
    <dbReference type="NCBI Taxonomy" id="1381693"/>
    <lineage>
        <taxon>Eukaryota</taxon>
        <taxon>Sar</taxon>
        <taxon>Alveolata</taxon>
        <taxon>Dinophyceae</taxon>
        <taxon>Suessiales</taxon>
        <taxon>Symbiodiniaceae</taxon>
        <taxon>Durusdinium</taxon>
    </lineage>
</organism>
<dbReference type="EMBL" id="CAXAMM010039129">
    <property type="protein sequence ID" value="CAK9084049.1"/>
    <property type="molecule type" value="Genomic_DNA"/>
</dbReference>
<sequence length="781" mass="85054">MRGEALDQHSASDLRLEMETIEEGPVTLAEKWEANRHIRNRIRSKGMLVVWPKPELVGKPTMASISLNIHALRILAEDWCPKQSGPKSPSVHAVRKEVAALRAIFQLPNDPAILHADAWGLKKLFSYGDAAVNPFYEVIYSFWSVRLKPEHAIEIFVVDSGDEESDFSAFMTVKSDPYGMASPGKNSKVKSQLKVEDASLNHDDSDCQLVMMEPVSSLETPQKQAEEGLAQPPVTSGLSVAEMMERAKKVRCLLAKRAAAKAVGDTADTQPLDAVSFKALAESYQPPALPPVKRFEETDDHVLQRSLQTEFGRADAAGEAEPLQGGHMSVAGRIIAGQPPVECEQLDEKPSMDIAESLPAPGSDLEDPYDFFNKDSGHASSEDLESSASVQGNAEAEVLSMSAEPVIGNEVFDPLAHSQPGSTAIVDDEPLAPSAIAEGEERHSGAPLEAIAADSDDAMPCAEVPDPCEEQEEASVCAKQASSGHAGAPSAVTESEAPSSSKAEESGQFGAEDGEDLPEPEPVSRKSQFELKKEVKPKAKAKAKAKSKAKAQAKRACAKRRGRPGRGHACEKADAEMVNLCSDAEDLEIKAEETEEQEEQPKAPKPKRQAKRKAEALPAVAEEDMDDDKVVWGPVSTQGIEDFEKHWTAQDQNIKKQSTVDAEDKDKRGGIEEQCQQQEPTGADAAPRNALKSFARRPCPKTSPAKERWLAVRDVFESAIKPILEEVEWWEWCTAAFEKANYQKNKDPSGDSDALLEKFKGITNAELKPFLEEACLIEMLN</sequence>
<feature type="region of interest" description="Disordered" evidence="1">
    <location>
        <begin position="587"/>
        <end position="631"/>
    </location>
</feature>